<dbReference type="SUPFAM" id="SSF51905">
    <property type="entry name" value="FAD/NAD(P)-binding domain"/>
    <property type="match status" value="1"/>
</dbReference>
<dbReference type="PANTHER" id="PTHR43004:SF19">
    <property type="entry name" value="BINDING MONOOXYGENASE, PUTATIVE (JCVI)-RELATED"/>
    <property type="match status" value="1"/>
</dbReference>
<comment type="caution">
    <text evidence="5">The sequence shown here is derived from an EMBL/GenBank/DDBJ whole genome shotgun (WGS) entry which is preliminary data.</text>
</comment>
<comment type="cofactor">
    <cofactor evidence="1">
        <name>FAD</name>
        <dbReference type="ChEBI" id="CHEBI:57692"/>
    </cofactor>
</comment>
<dbReference type="InterPro" id="IPR050641">
    <property type="entry name" value="RIFMO-like"/>
</dbReference>
<evidence type="ECO:0000256" key="1">
    <source>
        <dbReference type="ARBA" id="ARBA00001974"/>
    </source>
</evidence>
<reference evidence="5 6" key="1">
    <citation type="submission" date="2018-10" db="EMBL/GenBank/DDBJ databases">
        <title>Sequencing the genomes of 1000 actinobacteria strains.</title>
        <authorList>
            <person name="Klenk H.-P."/>
        </authorList>
    </citation>
    <scope>NUCLEOTIDE SEQUENCE [LARGE SCALE GENOMIC DNA]</scope>
    <source>
        <strain evidence="5 6">DSM 45175</strain>
    </source>
</reference>
<dbReference type="AlphaFoldDB" id="A0A495JNH9"/>
<protein>
    <submittedName>
        <fullName evidence="5">2-polyprenyl-6-methoxyphenol hydroxylase-like FAD-dependent oxidoreductase</fullName>
    </submittedName>
</protein>
<dbReference type="PRINTS" id="PR00420">
    <property type="entry name" value="RNGMNOXGNASE"/>
</dbReference>
<feature type="domain" description="FAD-binding" evidence="4">
    <location>
        <begin position="29"/>
        <end position="382"/>
    </location>
</feature>
<gene>
    <name evidence="5" type="ORF">BDK92_4763</name>
</gene>
<dbReference type="OrthoDB" id="3647401at2"/>
<evidence type="ECO:0000313" key="6">
    <source>
        <dbReference type="Proteomes" id="UP000277671"/>
    </source>
</evidence>
<dbReference type="InterPro" id="IPR036188">
    <property type="entry name" value="FAD/NAD-bd_sf"/>
</dbReference>
<evidence type="ECO:0000313" key="5">
    <source>
        <dbReference type="EMBL" id="RKR90391.1"/>
    </source>
</evidence>
<dbReference type="GO" id="GO:0016709">
    <property type="term" value="F:oxidoreductase activity, acting on paired donors, with incorporation or reduction of molecular oxygen, NAD(P)H as one donor, and incorporation of one atom of oxygen"/>
    <property type="evidence" value="ECO:0007669"/>
    <property type="project" value="UniProtKB-ARBA"/>
</dbReference>
<dbReference type="EMBL" id="RBKT01000001">
    <property type="protein sequence ID" value="RKR90391.1"/>
    <property type="molecule type" value="Genomic_DNA"/>
</dbReference>
<evidence type="ECO:0000256" key="3">
    <source>
        <dbReference type="ARBA" id="ARBA00022827"/>
    </source>
</evidence>
<dbReference type="GO" id="GO:0071949">
    <property type="term" value="F:FAD binding"/>
    <property type="evidence" value="ECO:0007669"/>
    <property type="project" value="InterPro"/>
</dbReference>
<organism evidence="5 6">
    <name type="scientific">Micromonospora pisi</name>
    <dbReference type="NCBI Taxonomy" id="589240"/>
    <lineage>
        <taxon>Bacteria</taxon>
        <taxon>Bacillati</taxon>
        <taxon>Actinomycetota</taxon>
        <taxon>Actinomycetes</taxon>
        <taxon>Micromonosporales</taxon>
        <taxon>Micromonosporaceae</taxon>
        <taxon>Micromonospora</taxon>
    </lineage>
</organism>
<dbReference type="Gene3D" id="3.30.9.10">
    <property type="entry name" value="D-Amino Acid Oxidase, subunit A, domain 2"/>
    <property type="match status" value="1"/>
</dbReference>
<dbReference type="NCBIfam" id="NF004780">
    <property type="entry name" value="PRK06126.1"/>
    <property type="match status" value="1"/>
</dbReference>
<proteinExistence type="predicted"/>
<dbReference type="Gene3D" id="3.40.30.120">
    <property type="match status" value="1"/>
</dbReference>
<keyword evidence="6" id="KW-1185">Reference proteome</keyword>
<dbReference type="Pfam" id="PF21274">
    <property type="entry name" value="Rng_hyd_C"/>
    <property type="match status" value="1"/>
</dbReference>
<keyword evidence="3" id="KW-0274">FAD</keyword>
<dbReference type="Proteomes" id="UP000277671">
    <property type="component" value="Unassembled WGS sequence"/>
</dbReference>
<dbReference type="InterPro" id="IPR002938">
    <property type="entry name" value="FAD-bd"/>
</dbReference>
<accession>A0A495JNH9</accession>
<sequence>MLDAEASFGHRREELCVRTQERHPTAPLETPILIVGAGPVGAVLALELAHHQVPCVLVERATTPSRHPKMDYVSGRSMELLHRLGLADELRRRGVPAEYRANFLWSRGFDEPPVQIWDHPSVTELTDRFARVNDGSAPVQAYQRVQGSLLEQFVRDQARAHPLVDLWEGWSLTDLEQTPDGVSATVVEPATGTTRLVRARYLAGCDGANSSVRRLLAIPLGESGPKTRHCSVYFRSADPALRRHGRAFVTIAARGLTLVSRDERDTWTASLLLTGGAAEDAAVDADPMALVRERLGVDFAVEEVRSVARWDGTLAVADSYRNGSAFLVGDAAHVFYPTGGFGANTGLADAVDLGWKLSALVNGWGGAGLLESYERERRPVASFNAEMCANLMEVWRRFGRLVRAGASREHVAGFLGRESFQADNVGIHFGYRYGDSPVVWHEDGPAPEWQWRAIVPSTWPGGRAPSVRLADGTSVFDRLGPDYTLVDLSRAGTGEILAKEAGRRGVPVAYLRVDDPTARTAWDRDLVLVRPDHHVAWRGDAAPDDWGAVVDRVSGR</sequence>
<dbReference type="PANTHER" id="PTHR43004">
    <property type="entry name" value="TRK SYSTEM POTASSIUM UPTAKE PROTEIN"/>
    <property type="match status" value="1"/>
</dbReference>
<evidence type="ECO:0000259" key="4">
    <source>
        <dbReference type="Pfam" id="PF01494"/>
    </source>
</evidence>
<dbReference type="Pfam" id="PF01494">
    <property type="entry name" value="FAD_binding_3"/>
    <property type="match status" value="1"/>
</dbReference>
<evidence type="ECO:0000256" key="2">
    <source>
        <dbReference type="ARBA" id="ARBA00022630"/>
    </source>
</evidence>
<name>A0A495JNH9_9ACTN</name>
<keyword evidence="2" id="KW-0285">Flavoprotein</keyword>
<dbReference type="Gene3D" id="3.50.50.60">
    <property type="entry name" value="FAD/NAD(P)-binding domain"/>
    <property type="match status" value="1"/>
</dbReference>